<feature type="transmembrane region" description="Helical" evidence="6">
    <location>
        <begin position="243"/>
        <end position="263"/>
    </location>
</feature>
<feature type="transmembrane region" description="Helical" evidence="6">
    <location>
        <begin position="159"/>
        <end position="188"/>
    </location>
</feature>
<keyword evidence="4 6" id="KW-1133">Transmembrane helix</keyword>
<keyword evidence="2 6" id="KW-0812">Transmembrane</keyword>
<dbReference type="GO" id="GO:0051301">
    <property type="term" value="P:cell division"/>
    <property type="evidence" value="ECO:0007669"/>
    <property type="project" value="InterPro"/>
</dbReference>
<dbReference type="EMBL" id="AJWZ01005716">
    <property type="protein sequence ID" value="EKC61821.1"/>
    <property type="molecule type" value="Genomic_DNA"/>
</dbReference>
<dbReference type="PANTHER" id="PTHR30474">
    <property type="entry name" value="CELL CYCLE PROTEIN"/>
    <property type="match status" value="1"/>
</dbReference>
<organism evidence="7">
    <name type="scientific">human gut metagenome</name>
    <dbReference type="NCBI Taxonomy" id="408170"/>
    <lineage>
        <taxon>unclassified sequences</taxon>
        <taxon>metagenomes</taxon>
        <taxon>organismal metagenomes</taxon>
    </lineage>
</organism>
<dbReference type="GO" id="GO:0008360">
    <property type="term" value="P:regulation of cell shape"/>
    <property type="evidence" value="ECO:0007669"/>
    <property type="project" value="UniProtKB-KW"/>
</dbReference>
<dbReference type="GO" id="GO:0032153">
    <property type="term" value="C:cell division site"/>
    <property type="evidence" value="ECO:0007669"/>
    <property type="project" value="TreeGrafter"/>
</dbReference>
<feature type="non-terminal residue" evidence="7">
    <location>
        <position position="360"/>
    </location>
</feature>
<evidence type="ECO:0000256" key="1">
    <source>
        <dbReference type="ARBA" id="ARBA00004141"/>
    </source>
</evidence>
<dbReference type="Pfam" id="PF01098">
    <property type="entry name" value="FTSW_RODA_SPOVE"/>
    <property type="match status" value="1"/>
</dbReference>
<feature type="transmembrane region" description="Helical" evidence="6">
    <location>
        <begin position="40"/>
        <end position="59"/>
    </location>
</feature>
<comment type="subcellular location">
    <subcellularLocation>
        <location evidence="1">Membrane</location>
        <topology evidence="1">Multi-pass membrane protein</topology>
    </subcellularLocation>
</comment>
<evidence type="ECO:0000256" key="4">
    <source>
        <dbReference type="ARBA" id="ARBA00022989"/>
    </source>
</evidence>
<feature type="transmembrane region" description="Helical" evidence="6">
    <location>
        <begin position="65"/>
        <end position="84"/>
    </location>
</feature>
<dbReference type="InterPro" id="IPR001182">
    <property type="entry name" value="FtsW/RodA"/>
</dbReference>
<feature type="transmembrane region" description="Helical" evidence="6">
    <location>
        <begin position="200"/>
        <end position="222"/>
    </location>
</feature>
<evidence type="ECO:0000313" key="7">
    <source>
        <dbReference type="EMBL" id="EKC61821.1"/>
    </source>
</evidence>
<sequence length="360" mass="39526">MNSPDIPLTTLYIVFGAYIAIEWAYFIFFGGFLHRKSFEIELIAFFLTGIGLTLTTSVYPDKAFVQLAAVVMGIAVFIVMLWVLSDIERVVKLRMPVAIASVIVLVATRLLAHNINGAYNWIRIGGVSIQPSEIVKIGFVFVGAATLEYLQSTRSLTKYLVFALSCIGCLFLMKDFGTALIFFFTFLIMAFLRSGDIKTIFLVCAAALGGGGLVLTFKPYVAKRFETYRHVWEYANDRGYQQARLLIYSVSGGLFGLGIGNGKLRDVYAATEDLAFGMVCEEFGIIVAFAVLLTFVALVVYSIRYAVAARSSFYAIAACAASGLLLFQAALHVFGVTDLLPWTGAPLKITKTPGKKLQRD</sequence>
<proteinExistence type="predicted"/>
<feature type="transmembrane region" description="Helical" evidence="6">
    <location>
        <begin position="12"/>
        <end position="33"/>
    </location>
</feature>
<evidence type="ECO:0000256" key="5">
    <source>
        <dbReference type="ARBA" id="ARBA00023136"/>
    </source>
</evidence>
<dbReference type="PANTHER" id="PTHR30474:SF3">
    <property type="entry name" value="PEPTIDOGLYCAN GLYCOSYLTRANSFERASE RODA"/>
    <property type="match status" value="1"/>
</dbReference>
<protein>
    <submittedName>
        <fullName evidence="7">Cell cycle protein</fullName>
    </submittedName>
</protein>
<dbReference type="GO" id="GO:0005886">
    <property type="term" value="C:plasma membrane"/>
    <property type="evidence" value="ECO:0007669"/>
    <property type="project" value="TreeGrafter"/>
</dbReference>
<evidence type="ECO:0000256" key="6">
    <source>
        <dbReference type="SAM" id="Phobius"/>
    </source>
</evidence>
<accession>K1TR26</accession>
<reference evidence="7" key="1">
    <citation type="journal article" date="2013" name="Environ. Microbiol.">
        <title>Microbiota from the distal guts of lean and obese adolescents exhibit partial functional redundancy besides clear differences in community structure.</title>
        <authorList>
            <person name="Ferrer M."/>
            <person name="Ruiz A."/>
            <person name="Lanza F."/>
            <person name="Haange S.B."/>
            <person name="Oberbach A."/>
            <person name="Till H."/>
            <person name="Bargiela R."/>
            <person name="Campoy C."/>
            <person name="Segura M.T."/>
            <person name="Richter M."/>
            <person name="von Bergen M."/>
            <person name="Seifert J."/>
            <person name="Suarez A."/>
        </authorList>
    </citation>
    <scope>NUCLEOTIDE SEQUENCE</scope>
</reference>
<keyword evidence="3" id="KW-0133">Cell shape</keyword>
<gene>
    <name evidence="7" type="ORF">OBE_08286</name>
</gene>
<comment type="caution">
    <text evidence="7">The sequence shown here is derived from an EMBL/GenBank/DDBJ whole genome shotgun (WGS) entry which is preliminary data.</text>
</comment>
<feature type="transmembrane region" description="Helical" evidence="6">
    <location>
        <begin position="283"/>
        <end position="301"/>
    </location>
</feature>
<name>K1TR26_9ZZZZ</name>
<feature type="transmembrane region" description="Helical" evidence="6">
    <location>
        <begin position="313"/>
        <end position="334"/>
    </location>
</feature>
<evidence type="ECO:0000256" key="2">
    <source>
        <dbReference type="ARBA" id="ARBA00022692"/>
    </source>
</evidence>
<dbReference type="AlphaFoldDB" id="K1TR26"/>
<dbReference type="GO" id="GO:0015648">
    <property type="term" value="F:lipid-linked peptidoglycan transporter activity"/>
    <property type="evidence" value="ECO:0007669"/>
    <property type="project" value="TreeGrafter"/>
</dbReference>
<evidence type="ECO:0000256" key="3">
    <source>
        <dbReference type="ARBA" id="ARBA00022960"/>
    </source>
</evidence>
<keyword evidence="5 6" id="KW-0472">Membrane</keyword>